<dbReference type="PROSITE" id="PS00027">
    <property type="entry name" value="HOMEOBOX_1"/>
    <property type="match status" value="1"/>
</dbReference>
<feature type="region of interest" description="Disordered" evidence="10">
    <location>
        <begin position="33"/>
        <end position="73"/>
    </location>
</feature>
<feature type="compositionally biased region" description="Basic residues" evidence="10">
    <location>
        <begin position="49"/>
        <end position="62"/>
    </location>
</feature>
<dbReference type="InterPro" id="IPR050296">
    <property type="entry name" value="Antp_homeobox"/>
</dbReference>
<dbReference type="PRINTS" id="PR00025">
    <property type="entry name" value="ANTENNAPEDIA"/>
</dbReference>
<evidence type="ECO:0000256" key="6">
    <source>
        <dbReference type="ARBA" id="ARBA00023242"/>
    </source>
</evidence>
<name>A0A2T7PQH5_POMCA</name>
<feature type="region of interest" description="Disordered" evidence="10">
    <location>
        <begin position="173"/>
        <end position="350"/>
    </location>
</feature>
<evidence type="ECO:0000313" key="13">
    <source>
        <dbReference type="Proteomes" id="UP000245119"/>
    </source>
</evidence>
<comment type="subcellular location">
    <subcellularLocation>
        <location evidence="1 7 8">Nucleus</location>
    </subcellularLocation>
</comment>
<dbReference type="InterPro" id="IPR017970">
    <property type="entry name" value="Homeobox_CS"/>
</dbReference>
<dbReference type="SMART" id="SM00389">
    <property type="entry name" value="HOX"/>
    <property type="match status" value="1"/>
</dbReference>
<reference evidence="12 13" key="1">
    <citation type="submission" date="2018-04" db="EMBL/GenBank/DDBJ databases">
        <title>The genome of golden apple snail Pomacea canaliculata provides insight into stress tolerance and invasive adaptation.</title>
        <authorList>
            <person name="Liu C."/>
            <person name="Liu B."/>
            <person name="Ren Y."/>
            <person name="Zhang Y."/>
            <person name="Wang H."/>
            <person name="Li S."/>
            <person name="Jiang F."/>
            <person name="Yin L."/>
            <person name="Zhang G."/>
            <person name="Qian W."/>
            <person name="Fan W."/>
        </authorList>
    </citation>
    <scope>NUCLEOTIDE SEQUENCE [LARGE SCALE GENOMIC DNA]</scope>
    <source>
        <strain evidence="12">SZHN2017</strain>
        <tissue evidence="12">Muscle</tissue>
    </source>
</reference>
<dbReference type="InterPro" id="IPR001356">
    <property type="entry name" value="HD"/>
</dbReference>
<evidence type="ECO:0000256" key="3">
    <source>
        <dbReference type="ARBA" id="ARBA00022473"/>
    </source>
</evidence>
<gene>
    <name evidence="12" type="ORF">C0Q70_02631</name>
</gene>
<keyword evidence="3" id="KW-0217">Developmental protein</keyword>
<dbReference type="GO" id="GO:0000978">
    <property type="term" value="F:RNA polymerase II cis-regulatory region sequence-specific DNA binding"/>
    <property type="evidence" value="ECO:0007669"/>
    <property type="project" value="TreeGrafter"/>
</dbReference>
<evidence type="ECO:0000256" key="9">
    <source>
        <dbReference type="RuleBase" id="RU004442"/>
    </source>
</evidence>
<proteinExistence type="inferred from homology"/>
<dbReference type="GO" id="GO:0009952">
    <property type="term" value="P:anterior/posterior pattern specification"/>
    <property type="evidence" value="ECO:0007669"/>
    <property type="project" value="TreeGrafter"/>
</dbReference>
<evidence type="ECO:0000256" key="5">
    <source>
        <dbReference type="ARBA" id="ARBA00023155"/>
    </source>
</evidence>
<feature type="compositionally biased region" description="Low complexity" evidence="10">
    <location>
        <begin position="185"/>
        <end position="208"/>
    </location>
</feature>
<feature type="domain" description="Homeobox" evidence="11">
    <location>
        <begin position="365"/>
        <end position="425"/>
    </location>
</feature>
<dbReference type="PANTHER" id="PTHR45659">
    <property type="entry name" value="HOMEOBOX PROTEIN HOX"/>
    <property type="match status" value="1"/>
</dbReference>
<dbReference type="OrthoDB" id="6159439at2759"/>
<dbReference type="InterPro" id="IPR001827">
    <property type="entry name" value="Homeobox_Antennapedia_CS"/>
</dbReference>
<dbReference type="PROSITE" id="PS00032">
    <property type="entry name" value="ANTENNAPEDIA"/>
    <property type="match status" value="1"/>
</dbReference>
<feature type="compositionally biased region" description="Low complexity" evidence="10">
    <location>
        <begin position="262"/>
        <end position="277"/>
    </location>
</feature>
<comment type="caution">
    <text evidence="12">The sequence shown here is derived from an EMBL/GenBank/DDBJ whole genome shotgun (WGS) entry which is preliminary data.</text>
</comment>
<dbReference type="STRING" id="400727.A0A2T7PQH5"/>
<dbReference type="InterPro" id="IPR017995">
    <property type="entry name" value="Homeobox_antennapedia"/>
</dbReference>
<keyword evidence="4 7" id="KW-0238">DNA-binding</keyword>
<evidence type="ECO:0000256" key="1">
    <source>
        <dbReference type="ARBA" id="ARBA00004123"/>
    </source>
</evidence>
<evidence type="ECO:0000256" key="2">
    <source>
        <dbReference type="ARBA" id="ARBA00009107"/>
    </source>
</evidence>
<dbReference type="Gene3D" id="1.10.10.60">
    <property type="entry name" value="Homeodomain-like"/>
    <property type="match status" value="1"/>
</dbReference>
<dbReference type="PRINTS" id="PR00024">
    <property type="entry name" value="HOMEOBOX"/>
</dbReference>
<feature type="DNA-binding region" description="Homeobox" evidence="7">
    <location>
        <begin position="367"/>
        <end position="426"/>
    </location>
</feature>
<keyword evidence="5 7" id="KW-0371">Homeobox</keyword>
<dbReference type="CDD" id="cd00086">
    <property type="entry name" value="homeodomain"/>
    <property type="match status" value="1"/>
</dbReference>
<dbReference type="PANTHER" id="PTHR45659:SF4">
    <property type="entry name" value="HOMEOBOX PROTEIN ABDOMINAL-A"/>
    <property type="match status" value="1"/>
</dbReference>
<accession>A0A2T7PQH5</accession>
<organism evidence="12 13">
    <name type="scientific">Pomacea canaliculata</name>
    <name type="common">Golden apple snail</name>
    <dbReference type="NCBI Taxonomy" id="400727"/>
    <lineage>
        <taxon>Eukaryota</taxon>
        <taxon>Metazoa</taxon>
        <taxon>Spiralia</taxon>
        <taxon>Lophotrochozoa</taxon>
        <taxon>Mollusca</taxon>
        <taxon>Gastropoda</taxon>
        <taxon>Caenogastropoda</taxon>
        <taxon>Architaenioglossa</taxon>
        <taxon>Ampullarioidea</taxon>
        <taxon>Ampullariidae</taxon>
        <taxon>Pomacea</taxon>
    </lineage>
</organism>
<keyword evidence="6 7" id="KW-0539">Nucleus</keyword>
<dbReference type="Proteomes" id="UP000245119">
    <property type="component" value="Linkage Group LG2"/>
</dbReference>
<protein>
    <recommendedName>
        <fullName evidence="11">Homeobox domain-containing protein</fullName>
    </recommendedName>
</protein>
<dbReference type="SUPFAM" id="SSF46689">
    <property type="entry name" value="Homeodomain-like"/>
    <property type="match status" value="1"/>
</dbReference>
<dbReference type="EMBL" id="PZQS01000002">
    <property type="protein sequence ID" value="PVD35668.1"/>
    <property type="molecule type" value="Genomic_DNA"/>
</dbReference>
<dbReference type="AlphaFoldDB" id="A0A2T7PQH5"/>
<dbReference type="Pfam" id="PF00046">
    <property type="entry name" value="Homeodomain"/>
    <property type="match status" value="1"/>
</dbReference>
<sequence>MLAGMDGGMSAYLTGGVHPHHYSSPLDAGSSMVTCGGGQVPSSPIHLAQPHHHHHHPQHQHQQHASSLLSGSGAGAGGLAGYSTSMRHVSNYDTGYSTYGSDDGTQLYPRFPPYDRLDVRPIASPASLRPHPQASHLPADYFRSGAPLAMTPTSSDNSLLAPDVKVHNSCRIASRTPGIPHHGHTAAAAVTSPASTHTTTNASSNNTHGDCSSFSSPPPLGNPHGGQPQPQPPPPQPQNPYTSLSHHSPAAEHHTAGAPHHSTLPSGQSSESSLDDSAGFTACSYGNPPHKYEGGESASDGSQSATPSPHHPGPLGQGATEEGAPCDSDTEGEMDCKGDNNEGGCTGGNLSQATIYPWMRSQYGPNRKRGRQTYTRYQTLELEKEFHFNRYLTRRRRIEIAHALCLTERQIKIWFQNRRMKWKKECRQLETFNVAADPRADSEKDK</sequence>
<evidence type="ECO:0000256" key="8">
    <source>
        <dbReference type="RuleBase" id="RU000682"/>
    </source>
</evidence>
<dbReference type="GO" id="GO:0000981">
    <property type="term" value="F:DNA-binding transcription factor activity, RNA polymerase II-specific"/>
    <property type="evidence" value="ECO:0007669"/>
    <property type="project" value="InterPro"/>
</dbReference>
<dbReference type="OMA" id="DPNINPY"/>
<evidence type="ECO:0000256" key="4">
    <source>
        <dbReference type="ARBA" id="ARBA00023125"/>
    </source>
</evidence>
<evidence type="ECO:0000259" key="11">
    <source>
        <dbReference type="PROSITE" id="PS50071"/>
    </source>
</evidence>
<keyword evidence="13" id="KW-1185">Reference proteome</keyword>
<dbReference type="GO" id="GO:0005634">
    <property type="term" value="C:nucleus"/>
    <property type="evidence" value="ECO:0007669"/>
    <property type="project" value="UniProtKB-SubCell"/>
</dbReference>
<evidence type="ECO:0000313" key="12">
    <source>
        <dbReference type="EMBL" id="PVD35668.1"/>
    </source>
</evidence>
<dbReference type="InterPro" id="IPR020479">
    <property type="entry name" value="HD_metazoa"/>
</dbReference>
<comment type="similarity">
    <text evidence="2 9">Belongs to the Antp homeobox family.</text>
</comment>
<dbReference type="FunFam" id="1.10.10.60:FF:000017">
    <property type="entry name" value="Homeobox protein antennapedia"/>
    <property type="match status" value="1"/>
</dbReference>
<evidence type="ECO:0000256" key="10">
    <source>
        <dbReference type="SAM" id="MobiDB-lite"/>
    </source>
</evidence>
<dbReference type="InterPro" id="IPR009057">
    <property type="entry name" value="Homeodomain-like_sf"/>
</dbReference>
<evidence type="ECO:0000256" key="7">
    <source>
        <dbReference type="PROSITE-ProRule" id="PRU00108"/>
    </source>
</evidence>
<feature type="compositionally biased region" description="Pro residues" evidence="10">
    <location>
        <begin position="229"/>
        <end position="238"/>
    </location>
</feature>
<dbReference type="PROSITE" id="PS50071">
    <property type="entry name" value="HOMEOBOX_2"/>
    <property type="match status" value="1"/>
</dbReference>